<protein>
    <submittedName>
        <fullName evidence="1">Uncharacterized protein</fullName>
    </submittedName>
</protein>
<comment type="caution">
    <text evidence="1">The sequence shown here is derived from an EMBL/GenBank/DDBJ whole genome shotgun (WGS) entry which is preliminary data.</text>
</comment>
<dbReference type="Proteomes" id="UP000321393">
    <property type="component" value="Unassembled WGS sequence"/>
</dbReference>
<accession>A0A5A7U1Q7</accession>
<proteinExistence type="predicted"/>
<dbReference type="Proteomes" id="UP000321947">
    <property type="component" value="Unassembled WGS sequence"/>
</dbReference>
<evidence type="ECO:0000313" key="4">
    <source>
        <dbReference type="Proteomes" id="UP000321947"/>
    </source>
</evidence>
<name>A0A5A7U1Q7_CUCMM</name>
<organism evidence="1 3">
    <name type="scientific">Cucumis melo var. makuwa</name>
    <name type="common">Oriental melon</name>
    <dbReference type="NCBI Taxonomy" id="1194695"/>
    <lineage>
        <taxon>Eukaryota</taxon>
        <taxon>Viridiplantae</taxon>
        <taxon>Streptophyta</taxon>
        <taxon>Embryophyta</taxon>
        <taxon>Tracheophyta</taxon>
        <taxon>Spermatophyta</taxon>
        <taxon>Magnoliopsida</taxon>
        <taxon>eudicotyledons</taxon>
        <taxon>Gunneridae</taxon>
        <taxon>Pentapetalae</taxon>
        <taxon>rosids</taxon>
        <taxon>fabids</taxon>
        <taxon>Cucurbitales</taxon>
        <taxon>Cucurbitaceae</taxon>
        <taxon>Benincaseae</taxon>
        <taxon>Cucumis</taxon>
    </lineage>
</organism>
<dbReference type="EMBL" id="SSTE01012063">
    <property type="protein sequence ID" value="KAA0049803.1"/>
    <property type="molecule type" value="Genomic_DNA"/>
</dbReference>
<evidence type="ECO:0000313" key="1">
    <source>
        <dbReference type="EMBL" id="KAA0049803.1"/>
    </source>
</evidence>
<gene>
    <name evidence="2" type="ORF">E5676_scaffold142G00300</name>
    <name evidence="1" type="ORF">E6C27_scaffold76G001700</name>
</gene>
<dbReference type="AlphaFoldDB" id="A0A5A7U1Q7"/>
<evidence type="ECO:0000313" key="3">
    <source>
        <dbReference type="Proteomes" id="UP000321393"/>
    </source>
</evidence>
<dbReference type="EMBL" id="SSTD01004586">
    <property type="protein sequence ID" value="TYK23062.1"/>
    <property type="molecule type" value="Genomic_DNA"/>
</dbReference>
<dbReference type="InterPro" id="IPR004242">
    <property type="entry name" value="Transposase_21"/>
</dbReference>
<reference evidence="3 4" key="1">
    <citation type="submission" date="2019-08" db="EMBL/GenBank/DDBJ databases">
        <title>Draft genome sequences of two oriental melons (Cucumis melo L. var makuwa).</title>
        <authorList>
            <person name="Kwon S.-Y."/>
        </authorList>
    </citation>
    <scope>NUCLEOTIDE SEQUENCE [LARGE SCALE GENOMIC DNA]</scope>
    <source>
        <strain evidence="4">cv. Chang Bougi</strain>
        <strain evidence="3">cv. SW 3</strain>
        <tissue evidence="1">Leaf</tissue>
    </source>
</reference>
<dbReference type="Pfam" id="PF02992">
    <property type="entry name" value="Transposase_21"/>
    <property type="match status" value="1"/>
</dbReference>
<sequence>MKKSNFFISLLIPSPRSPSRELDVYLQPLIEELKELWSLGVPTYDSLTVDDVEDQQLNVLKIVIGHRIVDHVEDDTLCRVDVDPIVVLCLNSPSVLMRSDDLFDFNVEEFNIVPSTSSVGYTSDPLNLLLSLLGDDNTLET</sequence>
<evidence type="ECO:0000313" key="2">
    <source>
        <dbReference type="EMBL" id="TYK23062.1"/>
    </source>
</evidence>